<gene>
    <name evidence="1" type="ORF">BaRGS_00011670</name>
</gene>
<dbReference type="Proteomes" id="UP001519460">
    <property type="component" value="Unassembled WGS sequence"/>
</dbReference>
<sequence length="53" mass="5685">MNTCGHELGAALSLHKKKYSWTVNSSDSNSRPHSTRLKAAVVCPSHAMIFAGS</sequence>
<evidence type="ECO:0000313" key="2">
    <source>
        <dbReference type="Proteomes" id="UP001519460"/>
    </source>
</evidence>
<proteinExistence type="predicted"/>
<organism evidence="1 2">
    <name type="scientific">Batillaria attramentaria</name>
    <dbReference type="NCBI Taxonomy" id="370345"/>
    <lineage>
        <taxon>Eukaryota</taxon>
        <taxon>Metazoa</taxon>
        <taxon>Spiralia</taxon>
        <taxon>Lophotrochozoa</taxon>
        <taxon>Mollusca</taxon>
        <taxon>Gastropoda</taxon>
        <taxon>Caenogastropoda</taxon>
        <taxon>Sorbeoconcha</taxon>
        <taxon>Cerithioidea</taxon>
        <taxon>Batillariidae</taxon>
        <taxon>Batillaria</taxon>
    </lineage>
</organism>
<feature type="non-terminal residue" evidence="1">
    <location>
        <position position="53"/>
    </location>
</feature>
<evidence type="ECO:0000313" key="1">
    <source>
        <dbReference type="EMBL" id="KAK7497140.1"/>
    </source>
</evidence>
<comment type="caution">
    <text evidence="1">The sequence shown here is derived from an EMBL/GenBank/DDBJ whole genome shotgun (WGS) entry which is preliminary data.</text>
</comment>
<keyword evidence="2" id="KW-1185">Reference proteome</keyword>
<protein>
    <submittedName>
        <fullName evidence="1">Uncharacterized protein</fullName>
    </submittedName>
</protein>
<dbReference type="AlphaFoldDB" id="A0ABD0LCV9"/>
<reference evidence="1 2" key="1">
    <citation type="journal article" date="2023" name="Sci. Data">
        <title>Genome assembly of the Korean intertidal mud-creeper Batillaria attramentaria.</title>
        <authorList>
            <person name="Patra A.K."/>
            <person name="Ho P.T."/>
            <person name="Jun S."/>
            <person name="Lee S.J."/>
            <person name="Kim Y."/>
            <person name="Won Y.J."/>
        </authorList>
    </citation>
    <scope>NUCLEOTIDE SEQUENCE [LARGE SCALE GENOMIC DNA]</scope>
    <source>
        <strain evidence="1">Wonlab-2016</strain>
    </source>
</reference>
<name>A0ABD0LCV9_9CAEN</name>
<accession>A0ABD0LCV9</accession>
<dbReference type="EMBL" id="JACVVK020000061">
    <property type="protein sequence ID" value="KAK7497140.1"/>
    <property type="molecule type" value="Genomic_DNA"/>
</dbReference>